<proteinExistence type="predicted"/>
<dbReference type="InterPro" id="IPR050498">
    <property type="entry name" value="Ycf3"/>
</dbReference>
<dbReference type="Pfam" id="PF14559">
    <property type="entry name" value="TPR_19"/>
    <property type="match status" value="1"/>
</dbReference>
<evidence type="ECO:0000313" key="5">
    <source>
        <dbReference type="Proteomes" id="UP000747399"/>
    </source>
</evidence>
<dbReference type="InterPro" id="IPR011990">
    <property type="entry name" value="TPR-like_helical_dom_sf"/>
</dbReference>
<accession>A0A8J4AQV7</accession>
<gene>
    <name evidence="4" type="ORF">Vafri_3006</name>
</gene>
<evidence type="ECO:0000256" key="1">
    <source>
        <dbReference type="ARBA" id="ARBA00022737"/>
    </source>
</evidence>
<keyword evidence="2 3" id="KW-0802">TPR repeat</keyword>
<dbReference type="InterPro" id="IPR019734">
    <property type="entry name" value="TPR_rpt"/>
</dbReference>
<organism evidence="4 5">
    <name type="scientific">Volvox africanus</name>
    <dbReference type="NCBI Taxonomy" id="51714"/>
    <lineage>
        <taxon>Eukaryota</taxon>
        <taxon>Viridiplantae</taxon>
        <taxon>Chlorophyta</taxon>
        <taxon>core chlorophytes</taxon>
        <taxon>Chlorophyceae</taxon>
        <taxon>CS clade</taxon>
        <taxon>Chlamydomonadales</taxon>
        <taxon>Volvocaceae</taxon>
        <taxon>Volvox</taxon>
    </lineage>
</organism>
<dbReference type="PANTHER" id="PTHR44858:SF19">
    <property type="match status" value="1"/>
</dbReference>
<evidence type="ECO:0008006" key="6">
    <source>
        <dbReference type="Google" id="ProtNLM"/>
    </source>
</evidence>
<evidence type="ECO:0000256" key="3">
    <source>
        <dbReference type="PROSITE-ProRule" id="PRU00339"/>
    </source>
</evidence>
<dbReference type="PANTHER" id="PTHR44858">
    <property type="entry name" value="TETRATRICOPEPTIDE REPEAT PROTEIN 6"/>
    <property type="match status" value="1"/>
</dbReference>
<dbReference type="SMART" id="SM00028">
    <property type="entry name" value="TPR"/>
    <property type="match status" value="5"/>
</dbReference>
<evidence type="ECO:0000256" key="2">
    <source>
        <dbReference type="ARBA" id="ARBA00022803"/>
    </source>
</evidence>
<dbReference type="PROSITE" id="PS50005">
    <property type="entry name" value="TPR"/>
    <property type="match status" value="2"/>
</dbReference>
<keyword evidence="1" id="KW-0677">Repeat</keyword>
<dbReference type="EMBL" id="BNCO01000003">
    <property type="protein sequence ID" value="GIL45880.1"/>
    <property type="molecule type" value="Genomic_DNA"/>
</dbReference>
<reference evidence="4" key="1">
    <citation type="journal article" date="2021" name="Proc. Natl. Acad. Sci. U.S.A.">
        <title>Three genomes in the algal genus Volvox reveal the fate of a haploid sex-determining region after a transition to homothallism.</title>
        <authorList>
            <person name="Yamamoto K."/>
            <person name="Hamaji T."/>
            <person name="Kawai-Toyooka H."/>
            <person name="Matsuzaki R."/>
            <person name="Takahashi F."/>
            <person name="Nishimura Y."/>
            <person name="Kawachi M."/>
            <person name="Noguchi H."/>
            <person name="Minakuchi Y."/>
            <person name="Umen J.G."/>
            <person name="Toyoda A."/>
            <person name="Nozaki H."/>
        </authorList>
    </citation>
    <scope>NUCLEOTIDE SEQUENCE</scope>
    <source>
        <strain evidence="4">NIES-3780</strain>
    </source>
</reference>
<dbReference type="AlphaFoldDB" id="A0A8J4AQV7"/>
<dbReference type="SUPFAM" id="SSF48439">
    <property type="entry name" value="Protein prenylyltransferase"/>
    <property type="match status" value="1"/>
</dbReference>
<feature type="repeat" description="TPR" evidence="3">
    <location>
        <begin position="212"/>
        <end position="245"/>
    </location>
</feature>
<dbReference type="Proteomes" id="UP000747399">
    <property type="component" value="Unassembled WGS sequence"/>
</dbReference>
<dbReference type="InterPro" id="IPR013105">
    <property type="entry name" value="TPR_2"/>
</dbReference>
<keyword evidence="5" id="KW-1185">Reference proteome</keyword>
<comment type="caution">
    <text evidence="4">The sequence shown here is derived from an EMBL/GenBank/DDBJ whole genome shotgun (WGS) entry which is preliminary data.</text>
</comment>
<dbReference type="Gene3D" id="1.25.40.10">
    <property type="entry name" value="Tetratricopeptide repeat domain"/>
    <property type="match status" value="2"/>
</dbReference>
<protein>
    <recommendedName>
        <fullName evidence="6">Tetratricopeptide repeat protein</fullName>
    </recommendedName>
</protein>
<sequence length="346" mass="37363">MIPKRVHIVSAVAQQRNLLGHLRISRCLSPGLCSPVRATPNDLRPLPEQRDQPASDLLLCIVRATNSLVLSVAVLAGVWVAPPVAVANNVRLADVENPELRAGIQAATTGEYATAELIFTRILAEDPSLASVWSNLGNVHMSQGRAKQAFDDYTRAVQLAPDAPVPYLNRAIALEELGLQLERVGRPAEAGIRWREALEDCDSAIALDAKEFAAWFNKGNVELRLRDYDAALACFSTAADLAPGIAGYRLRAAQLLFQVGNTEGAVRSVKGVLRKNPNYAEAHTTLAAILWSQGQLAAAEGQLEAALDLGGRWRDAGWVAANTRWPPRLEAALQRLLDISTAQPIA</sequence>
<dbReference type="Pfam" id="PF00515">
    <property type="entry name" value="TPR_1"/>
    <property type="match status" value="1"/>
</dbReference>
<evidence type="ECO:0000313" key="4">
    <source>
        <dbReference type="EMBL" id="GIL45880.1"/>
    </source>
</evidence>
<name>A0A8J4AQV7_9CHLO</name>
<dbReference type="Pfam" id="PF07719">
    <property type="entry name" value="TPR_2"/>
    <property type="match status" value="1"/>
</dbReference>
<feature type="repeat" description="TPR" evidence="3">
    <location>
        <begin position="130"/>
        <end position="163"/>
    </location>
</feature>
<dbReference type="PROSITE" id="PS50293">
    <property type="entry name" value="TPR_REGION"/>
    <property type="match status" value="1"/>
</dbReference>